<feature type="transmembrane region" description="Helical" evidence="7">
    <location>
        <begin position="665"/>
        <end position="684"/>
    </location>
</feature>
<feature type="transmembrane region" description="Helical" evidence="7">
    <location>
        <begin position="65"/>
        <end position="84"/>
    </location>
</feature>
<protein>
    <recommendedName>
        <fullName evidence="8">Glycosyltransferase 2-like domain-containing protein</fullName>
    </recommendedName>
</protein>
<sequence length="748" mass="85307">MKRQFNTEKNMQPLPQQHEKASVVKVTLNRIYIILTMVFWAVYVASTIYYQITKGNGSFQKAVEAALYIIIVTTLCFSAMIYLFSRQGALLRFKAHKRIPREMLDGYFAKNQSDITVLVPSYDEEVTVIRQTLLSAALQEYPKVLVRLLIDDKPNPSTPEAAAKLQQTKQLARDINQLLAKPHQRFKKALEQFKAGQQPNFVKNQELLKVVAEYHFAVKWLQNFAASEPHEDHVDDFFVNHVILDLAEELAITAKAVEKVVEEKSQLPVERVEQLYCRLTWIFGAEVDYFQRKEYISLSHEANKAMNLNSYIDLMGKNYQVKKTEVGKVLLPVAPAQKADLVVPDSEFLLTLDADSLLLREYCLRLVYLLNQPGNEKIAVTQTPYSSFRGCPSRIERIAGATTDIQHILHQGTTHYGATFWVGANAVIRKCALEDIAETEIVQGFPVRRFIQDRTVIEDTESSVDLEKHGWELYNYPERLSYSATPPDFGSLIIQRRRWANGGLLILPKLFATIKERRQQGNPLKMMEIFMRLNYMASIAWASFGLIFLLAYPFDDNLLSVYIICAAAPYFIAMASDLHYCRYKRLDILRIYGFNLILLAVNLAGVVKSIQQYLTGEKIPFARTPKVNDRTASPTLYLLAPLVIITFSAFICWRSYTAGNFPNAIFAGFNAFTASWAALAYIGIKNTIVDFVCNFINWLFVDVKTKDAGEDRKKEELNWRSVLYYGDDSEQVPLSVALGQSVTPQEEK</sequence>
<feature type="domain" description="Glycosyltransferase 2-like" evidence="8">
    <location>
        <begin position="350"/>
        <end position="573"/>
    </location>
</feature>
<feature type="transmembrane region" description="Helical" evidence="7">
    <location>
        <begin position="592"/>
        <end position="614"/>
    </location>
</feature>
<feature type="transmembrane region" description="Helical" evidence="7">
    <location>
        <begin position="560"/>
        <end position="580"/>
    </location>
</feature>
<keyword evidence="6 7" id="KW-0472">Membrane</keyword>
<accession>A0ABS3H3L2</accession>
<keyword evidence="4 7" id="KW-0812">Transmembrane</keyword>
<evidence type="ECO:0000256" key="6">
    <source>
        <dbReference type="ARBA" id="ARBA00023136"/>
    </source>
</evidence>
<keyword evidence="5 7" id="KW-1133">Transmembrane helix</keyword>
<evidence type="ECO:0000256" key="5">
    <source>
        <dbReference type="ARBA" id="ARBA00022989"/>
    </source>
</evidence>
<proteinExistence type="predicted"/>
<comment type="subcellular location">
    <subcellularLocation>
        <location evidence="1">Membrane</location>
        <topology evidence="1">Multi-pass membrane protein</topology>
    </subcellularLocation>
</comment>
<dbReference type="Gene3D" id="3.90.550.10">
    <property type="entry name" value="Spore Coat Polysaccharide Biosynthesis Protein SpsA, Chain A"/>
    <property type="match status" value="2"/>
</dbReference>
<name>A0ABS3H3L2_9ENTE</name>
<comment type="caution">
    <text evidence="9">The sequence shown here is derived from an EMBL/GenBank/DDBJ whole genome shotgun (WGS) entry which is preliminary data.</text>
</comment>
<dbReference type="SUPFAM" id="SSF53448">
    <property type="entry name" value="Nucleotide-diphospho-sugar transferases"/>
    <property type="match status" value="1"/>
</dbReference>
<feature type="transmembrane region" description="Helical" evidence="7">
    <location>
        <begin position="634"/>
        <end position="653"/>
    </location>
</feature>
<feature type="transmembrane region" description="Helical" evidence="7">
    <location>
        <begin position="533"/>
        <end position="554"/>
    </location>
</feature>
<evidence type="ECO:0000256" key="4">
    <source>
        <dbReference type="ARBA" id="ARBA00022692"/>
    </source>
</evidence>
<feature type="transmembrane region" description="Helical" evidence="7">
    <location>
        <begin position="31"/>
        <end position="53"/>
    </location>
</feature>
<evidence type="ECO:0000256" key="7">
    <source>
        <dbReference type="SAM" id="Phobius"/>
    </source>
</evidence>
<evidence type="ECO:0000256" key="3">
    <source>
        <dbReference type="ARBA" id="ARBA00022679"/>
    </source>
</evidence>
<evidence type="ECO:0000256" key="2">
    <source>
        <dbReference type="ARBA" id="ARBA00022676"/>
    </source>
</evidence>
<organism evidence="9 10">
    <name type="scientific">Candidatus Enterococcus myersii</name>
    <dbReference type="NCBI Taxonomy" id="2815322"/>
    <lineage>
        <taxon>Bacteria</taxon>
        <taxon>Bacillati</taxon>
        <taxon>Bacillota</taxon>
        <taxon>Bacilli</taxon>
        <taxon>Lactobacillales</taxon>
        <taxon>Enterococcaceae</taxon>
        <taxon>Enterococcus</taxon>
    </lineage>
</organism>
<dbReference type="InterPro" id="IPR001173">
    <property type="entry name" value="Glyco_trans_2-like"/>
</dbReference>
<dbReference type="InterPro" id="IPR029044">
    <property type="entry name" value="Nucleotide-diphossugar_trans"/>
</dbReference>
<evidence type="ECO:0000259" key="8">
    <source>
        <dbReference type="Pfam" id="PF13632"/>
    </source>
</evidence>
<reference evidence="9 10" key="1">
    <citation type="submission" date="2021-03" db="EMBL/GenBank/DDBJ databases">
        <title>Enterococcal diversity collection.</title>
        <authorList>
            <person name="Gilmore M.S."/>
            <person name="Schwartzman J."/>
            <person name="Van Tyne D."/>
            <person name="Martin M."/>
            <person name="Earl A.M."/>
            <person name="Manson A.L."/>
            <person name="Straub T."/>
            <person name="Salamzade R."/>
            <person name="Saavedra J."/>
            <person name="Lebreton F."/>
            <person name="Prichula J."/>
            <person name="Schaufler K."/>
            <person name="Gaca A."/>
            <person name="Sgardioli B."/>
            <person name="Wagenaar J."/>
            <person name="Strong T."/>
        </authorList>
    </citation>
    <scope>NUCLEOTIDE SEQUENCE [LARGE SCALE GENOMIC DNA]</scope>
    <source>
        <strain evidence="9 10">MJM12</strain>
    </source>
</reference>
<dbReference type="PANTHER" id="PTHR43867:SF2">
    <property type="entry name" value="CELLULOSE SYNTHASE CATALYTIC SUBUNIT A [UDP-FORMING]"/>
    <property type="match status" value="1"/>
</dbReference>
<evidence type="ECO:0000313" key="9">
    <source>
        <dbReference type="EMBL" id="MBO0448042.1"/>
    </source>
</evidence>
<evidence type="ECO:0000313" key="10">
    <source>
        <dbReference type="Proteomes" id="UP000664256"/>
    </source>
</evidence>
<dbReference type="InterPro" id="IPR050321">
    <property type="entry name" value="Glycosyltr_2/OpgH_subfam"/>
</dbReference>
<dbReference type="PANTHER" id="PTHR43867">
    <property type="entry name" value="CELLULOSE SYNTHASE CATALYTIC SUBUNIT A [UDP-FORMING]"/>
    <property type="match status" value="1"/>
</dbReference>
<keyword evidence="2" id="KW-0328">Glycosyltransferase</keyword>
<evidence type="ECO:0000256" key="1">
    <source>
        <dbReference type="ARBA" id="ARBA00004141"/>
    </source>
</evidence>
<keyword evidence="10" id="KW-1185">Reference proteome</keyword>
<keyword evidence="3" id="KW-0808">Transferase</keyword>
<dbReference type="EMBL" id="JAFLVT010000001">
    <property type="protein sequence ID" value="MBO0448042.1"/>
    <property type="molecule type" value="Genomic_DNA"/>
</dbReference>
<dbReference type="Pfam" id="PF13632">
    <property type="entry name" value="Glyco_trans_2_3"/>
    <property type="match status" value="1"/>
</dbReference>
<gene>
    <name evidence="9" type="ORF">JZO76_00675</name>
</gene>
<dbReference type="Proteomes" id="UP000664256">
    <property type="component" value="Unassembled WGS sequence"/>
</dbReference>
<dbReference type="RefSeq" id="WP_206902251.1">
    <property type="nucleotide sequence ID" value="NZ_JAFLVT010000001.1"/>
</dbReference>